<feature type="domain" description="Dienelactone hydrolase" evidence="1">
    <location>
        <begin position="20"/>
        <end position="231"/>
    </location>
</feature>
<dbReference type="EMBL" id="WPCU01000006">
    <property type="protein sequence ID" value="MVA76406.1"/>
    <property type="molecule type" value="Genomic_DNA"/>
</dbReference>
<evidence type="ECO:0000259" key="1">
    <source>
        <dbReference type="Pfam" id="PF01738"/>
    </source>
</evidence>
<name>A0A6A9UTZ6_9ACTN</name>
<dbReference type="Gene3D" id="3.40.50.1820">
    <property type="entry name" value="alpha/beta hydrolase"/>
    <property type="match status" value="1"/>
</dbReference>
<gene>
    <name evidence="2" type="ORF">GC722_10280</name>
</gene>
<evidence type="ECO:0000313" key="3">
    <source>
        <dbReference type="Proteomes" id="UP000435304"/>
    </source>
</evidence>
<protein>
    <submittedName>
        <fullName evidence="2">Dienelactone hydrolase family protein</fullName>
    </submittedName>
</protein>
<reference evidence="2 3" key="1">
    <citation type="submission" date="2019-12" db="EMBL/GenBank/DDBJ databases">
        <title>Auraticoccus cholistani sp. nov., an actinomycete isolated from soil of Cholistan desert.</title>
        <authorList>
            <person name="Cheema M.T."/>
        </authorList>
    </citation>
    <scope>NUCLEOTIDE SEQUENCE [LARGE SCALE GENOMIC DNA]</scope>
    <source>
        <strain evidence="2 3">F435</strain>
    </source>
</reference>
<dbReference type="PANTHER" id="PTHR46623:SF6">
    <property type="entry name" value="ALPHA_BETA-HYDROLASES SUPERFAMILY PROTEIN"/>
    <property type="match status" value="1"/>
</dbReference>
<comment type="caution">
    <text evidence="2">The sequence shown here is derived from an EMBL/GenBank/DDBJ whole genome shotgun (WGS) entry which is preliminary data.</text>
</comment>
<keyword evidence="2" id="KW-0378">Hydrolase</keyword>
<dbReference type="AlphaFoldDB" id="A0A6A9UTZ6"/>
<dbReference type="InterPro" id="IPR002925">
    <property type="entry name" value="Dienelactn_hydro"/>
</dbReference>
<keyword evidence="3" id="KW-1185">Reference proteome</keyword>
<dbReference type="Proteomes" id="UP000435304">
    <property type="component" value="Unassembled WGS sequence"/>
</dbReference>
<dbReference type="Pfam" id="PF01738">
    <property type="entry name" value="DLH"/>
    <property type="match status" value="1"/>
</dbReference>
<dbReference type="GO" id="GO:0016787">
    <property type="term" value="F:hydrolase activity"/>
    <property type="evidence" value="ECO:0007669"/>
    <property type="project" value="UniProtKB-KW"/>
</dbReference>
<dbReference type="PANTHER" id="PTHR46623">
    <property type="entry name" value="CARBOXYMETHYLENEBUTENOLIDASE-RELATED"/>
    <property type="match status" value="1"/>
</dbReference>
<accession>A0A6A9UTZ6</accession>
<dbReference type="SUPFAM" id="SSF53474">
    <property type="entry name" value="alpha/beta-Hydrolases"/>
    <property type="match status" value="1"/>
</dbReference>
<organism evidence="2 3">
    <name type="scientific">Auraticoccus cholistanensis</name>
    <dbReference type="NCBI Taxonomy" id="2656650"/>
    <lineage>
        <taxon>Bacteria</taxon>
        <taxon>Bacillati</taxon>
        <taxon>Actinomycetota</taxon>
        <taxon>Actinomycetes</taxon>
        <taxon>Propionibacteriales</taxon>
        <taxon>Propionibacteriaceae</taxon>
        <taxon>Auraticoccus</taxon>
    </lineage>
</organism>
<dbReference type="RefSeq" id="WP_156609970.1">
    <property type="nucleotide sequence ID" value="NZ_WPCU01000006.1"/>
</dbReference>
<sequence length="235" mass="25276">MASSLIEIDTPDGPMPAEWFAPRAEPTGTVVVCQEIFGVTDYIRRRCQSLVEEGYGVLAPRFYWRLAEEGVTPEITEAGPDALQRAMGLVARLDFGTAVADGVAAVQAARRHEGSSGVALLGFCFGGGLAFAVAARTRPQALVSYYGSGLRDLLHLAPEVTCPSLHHFGEADSFLDTESQRRITEAVTPTGALVHSHPGADHAFDNDVGSWHHPEASARAWQTTTQFLHEHLPSA</sequence>
<proteinExistence type="predicted"/>
<dbReference type="InterPro" id="IPR051049">
    <property type="entry name" value="Dienelactone_hydrolase-like"/>
</dbReference>
<dbReference type="InterPro" id="IPR029058">
    <property type="entry name" value="AB_hydrolase_fold"/>
</dbReference>
<evidence type="ECO:0000313" key="2">
    <source>
        <dbReference type="EMBL" id="MVA76406.1"/>
    </source>
</evidence>